<evidence type="ECO:0000259" key="2">
    <source>
        <dbReference type="Pfam" id="PF13845"/>
    </source>
</evidence>
<dbReference type="EMBL" id="JAMFTQ010000004">
    <property type="protein sequence ID" value="MCP1387518.1"/>
    <property type="molecule type" value="Genomic_DNA"/>
</dbReference>
<feature type="compositionally biased region" description="Low complexity" evidence="1">
    <location>
        <begin position="352"/>
        <end position="363"/>
    </location>
</feature>
<evidence type="ECO:0000313" key="4">
    <source>
        <dbReference type="Proteomes" id="UP001204000"/>
    </source>
</evidence>
<keyword evidence="4" id="KW-1185">Reference proteome</keyword>
<proteinExistence type="predicted"/>
<gene>
    <name evidence="3" type="ORF">M5J20_04865</name>
</gene>
<protein>
    <submittedName>
        <fullName evidence="3">Septum formation family protein</fullName>
    </submittedName>
</protein>
<dbReference type="Proteomes" id="UP001204000">
    <property type="component" value="Unassembled WGS sequence"/>
</dbReference>
<feature type="compositionally biased region" description="Low complexity" evidence="1">
    <location>
        <begin position="41"/>
        <end position="52"/>
    </location>
</feature>
<dbReference type="InterPro" id="IPR026004">
    <property type="entry name" value="Septum_form"/>
</dbReference>
<feature type="region of interest" description="Disordered" evidence="1">
    <location>
        <begin position="322"/>
        <end position="363"/>
    </location>
</feature>
<reference evidence="3" key="1">
    <citation type="submission" date="2022-05" db="EMBL/GenBank/DDBJ databases">
        <title>Corynebacterium sp. TA-R-1 sp. nov., isolated from human feces.</title>
        <authorList>
            <person name="Shamsuzzaman M."/>
            <person name="Dahal R.H."/>
        </authorList>
    </citation>
    <scope>NUCLEOTIDE SEQUENCE</scope>
    <source>
        <strain evidence="3">TA-R-1</strain>
    </source>
</reference>
<organism evidence="3 4">
    <name type="scientific">Corynebacterium stercoris</name>
    <dbReference type="NCBI Taxonomy" id="2943490"/>
    <lineage>
        <taxon>Bacteria</taxon>
        <taxon>Bacillati</taxon>
        <taxon>Actinomycetota</taxon>
        <taxon>Actinomycetes</taxon>
        <taxon>Mycobacteriales</taxon>
        <taxon>Corynebacteriaceae</taxon>
        <taxon>Corynebacterium</taxon>
    </lineage>
</organism>
<accession>A0ABT1G0H9</accession>
<evidence type="ECO:0000313" key="3">
    <source>
        <dbReference type="EMBL" id="MCP1387518.1"/>
    </source>
</evidence>
<dbReference type="Pfam" id="PF13845">
    <property type="entry name" value="Septum_form"/>
    <property type="match status" value="1"/>
</dbReference>
<sequence>MASSGLTRTSAARAFMVAALAGSVGVGSYGFVAERAGQPDTGATTQAQTGTTVAETSGNQPSASESAMTFTTADQGSCLTWTVGPDGAISGFEQADCEGEHRFEVSLREDLGTYPTSEFGPDAPMPSQTRQAQLREELCGAATIRYLDGRYDPTGRYSIAPILPPAAAWEKGDRTMLCGLQETDRSGAPILTTGRVADQDQARVFEPGQCVAVDQTNSLTVVDCAEPHQMEITSKVSLASVFPDHTPAVEEQDAHLGDVCTAAAQDYLGGEENLYQITLQPFWTTQKPAAWDGGSRSVNCALVSSRPEGQFAELSGTALGGREQLLIDGAPPAERPERRPLRSETGAGGAGEAAPAPDAEAPQ</sequence>
<evidence type="ECO:0000256" key="1">
    <source>
        <dbReference type="SAM" id="MobiDB-lite"/>
    </source>
</evidence>
<name>A0ABT1G0H9_9CORY</name>
<feature type="compositionally biased region" description="Polar residues" evidence="1">
    <location>
        <begin position="53"/>
        <end position="69"/>
    </location>
</feature>
<feature type="region of interest" description="Disordered" evidence="1">
    <location>
        <begin position="39"/>
        <end position="69"/>
    </location>
</feature>
<dbReference type="RefSeq" id="WP_253577057.1">
    <property type="nucleotide sequence ID" value="NZ_JAMFTQ010000004.1"/>
</dbReference>
<feature type="domain" description="Septum formation-related" evidence="2">
    <location>
        <begin position="75"/>
        <end position="300"/>
    </location>
</feature>
<comment type="caution">
    <text evidence="3">The sequence shown here is derived from an EMBL/GenBank/DDBJ whole genome shotgun (WGS) entry which is preliminary data.</text>
</comment>